<dbReference type="Pfam" id="PF02615">
    <property type="entry name" value="Ldh_2"/>
    <property type="match status" value="1"/>
</dbReference>
<dbReference type="PANTHER" id="PTHR11091:SF0">
    <property type="entry name" value="MALATE DEHYDROGENASE"/>
    <property type="match status" value="1"/>
</dbReference>
<dbReference type="InterPro" id="IPR003767">
    <property type="entry name" value="Malate/L-lactate_DH-like"/>
</dbReference>
<dbReference type="Gene3D" id="1.10.1530.10">
    <property type="match status" value="1"/>
</dbReference>
<evidence type="ECO:0000256" key="2">
    <source>
        <dbReference type="ARBA" id="ARBA00023002"/>
    </source>
</evidence>
<name>A0A381NNE8_9ZZZZ</name>
<dbReference type="InterPro" id="IPR043143">
    <property type="entry name" value="Mal/L-sulf/L-lact_DH-like_NADP"/>
</dbReference>
<dbReference type="PANTHER" id="PTHR11091">
    <property type="entry name" value="OXIDOREDUCTASE-RELATED"/>
    <property type="match status" value="1"/>
</dbReference>
<dbReference type="EMBL" id="UINC01000441">
    <property type="protein sequence ID" value="SUZ55338.1"/>
    <property type="molecule type" value="Genomic_DNA"/>
</dbReference>
<evidence type="ECO:0008006" key="4">
    <source>
        <dbReference type="Google" id="ProtNLM"/>
    </source>
</evidence>
<dbReference type="GO" id="GO:0016491">
    <property type="term" value="F:oxidoreductase activity"/>
    <property type="evidence" value="ECO:0007669"/>
    <property type="project" value="UniProtKB-KW"/>
</dbReference>
<dbReference type="AlphaFoldDB" id="A0A381NNE8"/>
<dbReference type="SUPFAM" id="SSF89733">
    <property type="entry name" value="L-sulfolactate dehydrogenase-like"/>
    <property type="match status" value="1"/>
</dbReference>
<reference evidence="3" key="1">
    <citation type="submission" date="2018-05" db="EMBL/GenBank/DDBJ databases">
        <authorList>
            <person name="Lanie J.A."/>
            <person name="Ng W.-L."/>
            <person name="Kazmierczak K.M."/>
            <person name="Andrzejewski T.M."/>
            <person name="Davidsen T.M."/>
            <person name="Wayne K.J."/>
            <person name="Tettelin H."/>
            <person name="Glass J.I."/>
            <person name="Rusch D."/>
            <person name="Podicherti R."/>
            <person name="Tsui H.-C.T."/>
            <person name="Winkler M.E."/>
        </authorList>
    </citation>
    <scope>NUCLEOTIDE SEQUENCE</scope>
</reference>
<sequence>VLERFHVPEDIAVRVPQQNMRAAVEDIFLKMRMPASDAAQAADVLMYADIRGVESHGVSNMMKSYVAGFQEGRINPTPNWKIVREALAVCTIDSDQGHGLVMGPSAMNIAIERAEKYGIGSVSVTNGAHFGAAGYHAAMALEHNMIGIAMTTGGVSVLPTNGSERLVGLNPLAIAAPTRLEPPFIFDASMSSVAGNKITLAKRLGVDALPGWIADSDGSPIMDERQVPEDFKILPLGGTRELGSHKGYSLAVMIEILSGVLSGGGAGPNRRAGASHHFLAYKIDAFVDVDMFKDDLDQYMKTLRESEPAPGHDSVTYAGLPEHEEEKERLENGIPYHPEVIEWFTDIAAELQLPDRFN</sequence>
<gene>
    <name evidence="3" type="ORF">METZ01_LOCUS8192</name>
</gene>
<evidence type="ECO:0000313" key="3">
    <source>
        <dbReference type="EMBL" id="SUZ55338.1"/>
    </source>
</evidence>
<dbReference type="InterPro" id="IPR043144">
    <property type="entry name" value="Mal/L-sulf/L-lact_DH-like_ah"/>
</dbReference>
<accession>A0A381NNE8</accession>
<organism evidence="3">
    <name type="scientific">marine metagenome</name>
    <dbReference type="NCBI Taxonomy" id="408172"/>
    <lineage>
        <taxon>unclassified sequences</taxon>
        <taxon>metagenomes</taxon>
        <taxon>ecological metagenomes</taxon>
    </lineage>
</organism>
<evidence type="ECO:0000256" key="1">
    <source>
        <dbReference type="ARBA" id="ARBA00006056"/>
    </source>
</evidence>
<dbReference type="InterPro" id="IPR036111">
    <property type="entry name" value="Mal/L-sulfo/L-lacto_DH-like_sf"/>
</dbReference>
<dbReference type="Gene3D" id="3.30.1370.60">
    <property type="entry name" value="Hypothetical oxidoreductase yiak, domain 2"/>
    <property type="match status" value="1"/>
</dbReference>
<keyword evidence="2" id="KW-0560">Oxidoreductase</keyword>
<feature type="non-terminal residue" evidence="3">
    <location>
        <position position="1"/>
    </location>
</feature>
<proteinExistence type="inferred from homology"/>
<comment type="similarity">
    <text evidence="1">Belongs to the LDH2/MDH2 oxidoreductase family.</text>
</comment>
<protein>
    <recommendedName>
        <fullName evidence="4">Malate dehydrogenase</fullName>
    </recommendedName>
</protein>